<dbReference type="PANTHER" id="PTHR47153:SF2">
    <property type="entry name" value="LACTATE UTILIZATION PROTEIN B"/>
    <property type="match status" value="1"/>
</dbReference>
<dbReference type="Pfam" id="PF13183">
    <property type="entry name" value="Fer4_8"/>
    <property type="match status" value="1"/>
</dbReference>
<evidence type="ECO:0000256" key="2">
    <source>
        <dbReference type="ARBA" id="ARBA00022485"/>
    </source>
</evidence>
<proteinExistence type="predicted"/>
<keyword evidence="3" id="KW-0479">Metal-binding</keyword>
<dbReference type="GO" id="GO:0006089">
    <property type="term" value="P:lactate metabolic process"/>
    <property type="evidence" value="ECO:0007669"/>
    <property type="project" value="InterPro"/>
</dbReference>
<protein>
    <submittedName>
        <fullName evidence="9">Lactate utilization protein B</fullName>
    </submittedName>
</protein>
<dbReference type="EMBL" id="JALBUF010000003">
    <property type="protein sequence ID" value="MCI0183067.1"/>
    <property type="molecule type" value="Genomic_DNA"/>
</dbReference>
<dbReference type="Gene3D" id="1.10.1060.10">
    <property type="entry name" value="Alpha-helical ferredoxin"/>
    <property type="match status" value="1"/>
</dbReference>
<dbReference type="SUPFAM" id="SSF100950">
    <property type="entry name" value="NagB/RpiA/CoA transferase-like"/>
    <property type="match status" value="1"/>
</dbReference>
<dbReference type="GO" id="GO:0046872">
    <property type="term" value="F:metal ion binding"/>
    <property type="evidence" value="ECO:0007669"/>
    <property type="project" value="UniProtKB-KW"/>
</dbReference>
<keyword evidence="4" id="KW-0677">Repeat</keyword>
<evidence type="ECO:0000313" key="9">
    <source>
        <dbReference type="EMBL" id="MCI0183067.1"/>
    </source>
</evidence>
<dbReference type="PANTHER" id="PTHR47153">
    <property type="entry name" value="LACTATE UTILIZATION PROTEIN B"/>
    <property type="match status" value="1"/>
</dbReference>
<evidence type="ECO:0000256" key="7">
    <source>
        <dbReference type="ARBA" id="ARBA00023014"/>
    </source>
</evidence>
<dbReference type="InterPro" id="IPR024185">
    <property type="entry name" value="FTHF_cligase-like_sf"/>
</dbReference>
<keyword evidence="1" id="KW-0813">Transport</keyword>
<keyword evidence="7" id="KW-0411">Iron-sulfur</keyword>
<sequence length="479" mass="53442">MNKQFDERITHALTDDHLHHAVNIATDRLRTKKAQALTKIDFAQWSERGREIREHVISNLDYYLTQLASEVRRRGGHVYFCADTTDAVEAIQGVIQSHHATKVIKSKSMVTEELHLNDALEQMGVEVVETDLGEYIIQLAHETPSHIIAPAIHKGREQIADLFSQVANRKIASDTPSLNDYAHEVLRQKFIEAEIGITGCNFGIAETGTVCLFTNEGNGRMVTTLPPVHIAVMGMERVLPTLADLEVFMNILPRSATGQQLTSYVSLVTGPRAHDELDGAKEFHLIILDNQRSQSLGDPDFQEVLQCIRCGACLNVCPVYRQIGGHAYGSVYSGPIGAVLTPLLRDDPESAELPYASSLCGACYEACPVKIPLHDMLVKLRARNVSRGFTPPAERLAFQIYKKTFASPKNYRLAVRSLRSVQKWLMKNGEFHSSIPILSSWSKTRSLDGLSPLTFRERFAKGLVIDQITEKLPHVARKE</sequence>
<evidence type="ECO:0000256" key="4">
    <source>
        <dbReference type="ARBA" id="ARBA00022737"/>
    </source>
</evidence>
<dbReference type="SUPFAM" id="SSF46548">
    <property type="entry name" value="alpha-helical ferredoxin"/>
    <property type="match status" value="1"/>
</dbReference>
<dbReference type="PROSITE" id="PS51379">
    <property type="entry name" value="4FE4S_FER_2"/>
    <property type="match status" value="1"/>
</dbReference>
<dbReference type="InterPro" id="IPR009051">
    <property type="entry name" value="Helical_ferredxn"/>
</dbReference>
<feature type="domain" description="4Fe-4S ferredoxin-type" evidence="8">
    <location>
        <begin position="297"/>
        <end position="328"/>
    </location>
</feature>
<dbReference type="Gene3D" id="3.40.50.10420">
    <property type="entry name" value="NagB/RpiA/CoA transferase-like"/>
    <property type="match status" value="1"/>
</dbReference>
<name>A0A9X1VBP8_9BACL</name>
<dbReference type="AlphaFoldDB" id="A0A9X1VBP8"/>
<dbReference type="InterPro" id="IPR037171">
    <property type="entry name" value="NagB/RpiA_transferase-like"/>
</dbReference>
<keyword evidence="2" id="KW-0004">4Fe-4S</keyword>
<keyword evidence="6" id="KW-0408">Iron</keyword>
<dbReference type="InterPro" id="IPR004452">
    <property type="entry name" value="LutB/LldF"/>
</dbReference>
<evidence type="ECO:0000259" key="8">
    <source>
        <dbReference type="PROSITE" id="PS51379"/>
    </source>
</evidence>
<evidence type="ECO:0000256" key="1">
    <source>
        <dbReference type="ARBA" id="ARBA00022448"/>
    </source>
</evidence>
<dbReference type="PROSITE" id="PS00198">
    <property type="entry name" value="4FE4S_FER_1"/>
    <property type="match status" value="1"/>
</dbReference>
<evidence type="ECO:0000313" key="10">
    <source>
        <dbReference type="Proteomes" id="UP001139263"/>
    </source>
</evidence>
<keyword evidence="10" id="KW-1185">Reference proteome</keyword>
<evidence type="ECO:0000256" key="5">
    <source>
        <dbReference type="ARBA" id="ARBA00022982"/>
    </source>
</evidence>
<dbReference type="InterPro" id="IPR017896">
    <property type="entry name" value="4Fe4S_Fe-S-bd"/>
</dbReference>
<reference evidence="9" key="1">
    <citation type="submission" date="2022-03" db="EMBL/GenBank/DDBJ databases">
        <title>Draft Genome Sequence of Firmicute Strain S0AB, a Heterotrophic Iron/Sulfur-Oxidizing Extreme Acidophile.</title>
        <authorList>
            <person name="Vergara E."/>
            <person name="Pakostova E."/>
            <person name="Johnson D.B."/>
            <person name="Holmes D.S."/>
        </authorList>
    </citation>
    <scope>NUCLEOTIDE SEQUENCE</scope>
    <source>
        <strain evidence="9">S0AB</strain>
    </source>
</reference>
<dbReference type="InterPro" id="IPR017900">
    <property type="entry name" value="4Fe4S_Fe_S_CS"/>
</dbReference>
<dbReference type="InterPro" id="IPR003741">
    <property type="entry name" value="LUD_dom"/>
</dbReference>
<dbReference type="Proteomes" id="UP001139263">
    <property type="component" value="Unassembled WGS sequence"/>
</dbReference>
<gene>
    <name evidence="9" type="primary">lutB</name>
    <name evidence="9" type="ORF">MM817_01337</name>
</gene>
<evidence type="ECO:0000256" key="3">
    <source>
        <dbReference type="ARBA" id="ARBA00022723"/>
    </source>
</evidence>
<comment type="caution">
    <text evidence="9">The sequence shown here is derived from an EMBL/GenBank/DDBJ whole genome shotgun (WGS) entry which is preliminary data.</text>
</comment>
<keyword evidence="5" id="KW-0249">Electron transport</keyword>
<accession>A0A9X1VBP8</accession>
<dbReference type="NCBIfam" id="TIGR00273">
    <property type="entry name" value="LutB/LldF family L-lactate oxidation iron-sulfur protein"/>
    <property type="match status" value="1"/>
</dbReference>
<dbReference type="RefSeq" id="WP_241712855.1">
    <property type="nucleotide sequence ID" value="NZ_JALBUF010000003.1"/>
</dbReference>
<evidence type="ECO:0000256" key="6">
    <source>
        <dbReference type="ARBA" id="ARBA00023004"/>
    </source>
</evidence>
<dbReference type="Pfam" id="PF02589">
    <property type="entry name" value="LUD_dom"/>
    <property type="match status" value="1"/>
</dbReference>
<dbReference type="GO" id="GO:0051539">
    <property type="term" value="F:4 iron, 4 sulfur cluster binding"/>
    <property type="evidence" value="ECO:0007669"/>
    <property type="project" value="UniProtKB-KW"/>
</dbReference>
<organism evidence="9 10">
    <name type="scientific">Sulfoacidibacillus ferrooxidans</name>
    <dbReference type="NCBI Taxonomy" id="2005001"/>
    <lineage>
        <taxon>Bacteria</taxon>
        <taxon>Bacillati</taxon>
        <taxon>Bacillota</taxon>
        <taxon>Bacilli</taxon>
        <taxon>Bacillales</taxon>
        <taxon>Alicyclobacillaceae</taxon>
        <taxon>Sulfoacidibacillus</taxon>
    </lineage>
</organism>